<dbReference type="PANTHER" id="PTHR23050">
    <property type="entry name" value="CALCIUM BINDING PROTEIN"/>
    <property type="match status" value="1"/>
</dbReference>
<sequence>MNVSHASDDNAAATMNAASQRETIRAAFRAFDEDDSGRIDANELSDLVASLGGVMSSVELQAALRVLDKDGDGVVDQDEFEKWWTSASDDLDGDGRLGQLETALARLKEHGQKRFHVDIHTACWHGHLDVVTRLVEADKEVVHAKDTTDAVDVACSLDMLVVFRSHTPNDNLSNCDDSSRRPPASKPSESLPISGYKIKVTLLLSNEPLTTTLQLVGPHPTTLWLDKLVQDASYTVQVAAVTLHGASDYSIGTVISTLPDILVGD</sequence>
<dbReference type="AlphaFoldDB" id="A0A3R7A2L2"/>
<dbReference type="PROSITE" id="PS00018">
    <property type="entry name" value="EF_HAND_1"/>
    <property type="match status" value="2"/>
</dbReference>
<keyword evidence="1" id="KW-0677">Repeat</keyword>
<dbReference type="Proteomes" id="UP000285430">
    <property type="component" value="Unassembled WGS sequence"/>
</dbReference>
<dbReference type="Pfam" id="PF13499">
    <property type="entry name" value="EF-hand_7"/>
    <property type="match status" value="1"/>
</dbReference>
<comment type="caution">
    <text evidence="5">The sequence shown here is derived from an EMBL/GenBank/DDBJ whole genome shotgun (WGS) entry which is preliminary data.</text>
</comment>
<feature type="domain" description="EF-hand" evidence="4">
    <location>
        <begin position="55"/>
        <end position="90"/>
    </location>
</feature>
<dbReference type="InterPro" id="IPR003961">
    <property type="entry name" value="FN3_dom"/>
</dbReference>
<dbReference type="InterPro" id="IPR018247">
    <property type="entry name" value="EF_Hand_1_Ca_BS"/>
</dbReference>
<protein>
    <recommendedName>
        <fullName evidence="4">EF-hand domain-containing protein</fullName>
    </recommendedName>
</protein>
<dbReference type="Gene3D" id="2.60.40.10">
    <property type="entry name" value="Immunoglobulins"/>
    <property type="match status" value="1"/>
</dbReference>
<gene>
    <name evidence="5" type="ORF">DYB35_008408</name>
    <name evidence="6" type="ORF">DYB37_007119</name>
</gene>
<evidence type="ECO:0000313" key="6">
    <source>
        <dbReference type="EMBL" id="RHZ27772.1"/>
    </source>
</evidence>
<evidence type="ECO:0000313" key="5">
    <source>
        <dbReference type="EMBL" id="RHY90268.1"/>
    </source>
</evidence>
<dbReference type="EMBL" id="QUTG01003799">
    <property type="protein sequence ID" value="RHY90268.1"/>
    <property type="molecule type" value="Genomic_DNA"/>
</dbReference>
<evidence type="ECO:0000313" key="7">
    <source>
        <dbReference type="Proteomes" id="UP000285430"/>
    </source>
</evidence>
<reference evidence="7 8" key="1">
    <citation type="submission" date="2018-08" db="EMBL/GenBank/DDBJ databases">
        <title>Aphanomyces genome sequencing and annotation.</title>
        <authorList>
            <person name="Minardi D."/>
            <person name="Oidtmann B."/>
            <person name="Van Der Giezen M."/>
            <person name="Studholme D.J."/>
        </authorList>
    </citation>
    <scope>NUCLEOTIDE SEQUENCE [LARGE SCALE GENOMIC DNA]</scope>
    <source>
        <strain evidence="6 7">Da</strain>
        <strain evidence="5 8">Sv</strain>
    </source>
</reference>
<dbReference type="CDD" id="cd00051">
    <property type="entry name" value="EFh"/>
    <property type="match status" value="1"/>
</dbReference>
<dbReference type="Proteomes" id="UP000285712">
    <property type="component" value="Unassembled WGS sequence"/>
</dbReference>
<dbReference type="InterPro" id="IPR002048">
    <property type="entry name" value="EF_hand_dom"/>
</dbReference>
<evidence type="ECO:0000313" key="8">
    <source>
        <dbReference type="Proteomes" id="UP000285712"/>
    </source>
</evidence>
<proteinExistence type="predicted"/>
<dbReference type="InterPro" id="IPR011992">
    <property type="entry name" value="EF-hand-dom_pair"/>
</dbReference>
<dbReference type="SUPFAM" id="SSF49265">
    <property type="entry name" value="Fibronectin type III"/>
    <property type="match status" value="1"/>
</dbReference>
<evidence type="ECO:0000256" key="2">
    <source>
        <dbReference type="ARBA" id="ARBA00022837"/>
    </source>
</evidence>
<keyword evidence="2" id="KW-0106">Calcium</keyword>
<dbReference type="SMART" id="SM00054">
    <property type="entry name" value="EFh"/>
    <property type="match status" value="2"/>
</dbReference>
<evidence type="ECO:0000256" key="3">
    <source>
        <dbReference type="SAM" id="MobiDB-lite"/>
    </source>
</evidence>
<name>A0A3R7A2L2_APHAT</name>
<accession>A0A3R7A2L2</accession>
<dbReference type="EMBL" id="QUTH01002093">
    <property type="protein sequence ID" value="RHZ27772.1"/>
    <property type="molecule type" value="Genomic_DNA"/>
</dbReference>
<dbReference type="Gene3D" id="1.10.238.10">
    <property type="entry name" value="EF-hand"/>
    <property type="match status" value="1"/>
</dbReference>
<dbReference type="InterPro" id="IPR013783">
    <property type="entry name" value="Ig-like_fold"/>
</dbReference>
<dbReference type="InterPro" id="IPR050145">
    <property type="entry name" value="Centrin_CML-like"/>
</dbReference>
<dbReference type="InterPro" id="IPR036116">
    <property type="entry name" value="FN3_sf"/>
</dbReference>
<feature type="domain" description="EF-hand" evidence="4">
    <location>
        <begin position="19"/>
        <end position="54"/>
    </location>
</feature>
<dbReference type="VEuPathDB" id="FungiDB:H257_14589"/>
<dbReference type="GO" id="GO:0005509">
    <property type="term" value="F:calcium ion binding"/>
    <property type="evidence" value="ECO:0007669"/>
    <property type="project" value="InterPro"/>
</dbReference>
<organism evidence="5 8">
    <name type="scientific">Aphanomyces astaci</name>
    <name type="common">Crayfish plague agent</name>
    <dbReference type="NCBI Taxonomy" id="112090"/>
    <lineage>
        <taxon>Eukaryota</taxon>
        <taxon>Sar</taxon>
        <taxon>Stramenopiles</taxon>
        <taxon>Oomycota</taxon>
        <taxon>Saprolegniomycetes</taxon>
        <taxon>Saprolegniales</taxon>
        <taxon>Verrucalvaceae</taxon>
        <taxon>Aphanomyces</taxon>
    </lineage>
</organism>
<evidence type="ECO:0000256" key="1">
    <source>
        <dbReference type="ARBA" id="ARBA00022737"/>
    </source>
</evidence>
<evidence type="ECO:0000259" key="4">
    <source>
        <dbReference type="PROSITE" id="PS50222"/>
    </source>
</evidence>
<feature type="region of interest" description="Disordered" evidence="3">
    <location>
        <begin position="171"/>
        <end position="190"/>
    </location>
</feature>
<dbReference type="CDD" id="cd00063">
    <property type="entry name" value="FN3"/>
    <property type="match status" value="1"/>
</dbReference>
<dbReference type="SUPFAM" id="SSF47473">
    <property type="entry name" value="EF-hand"/>
    <property type="match status" value="1"/>
</dbReference>
<dbReference type="PROSITE" id="PS50222">
    <property type="entry name" value="EF_HAND_2"/>
    <property type="match status" value="2"/>
</dbReference>